<evidence type="ECO:0000256" key="2">
    <source>
        <dbReference type="ARBA" id="ARBA00023125"/>
    </source>
</evidence>
<dbReference type="CDD" id="cd03136">
    <property type="entry name" value="GATase1_AraC_ArgR_like"/>
    <property type="match status" value="1"/>
</dbReference>
<accession>A0A0P1IMF1</accession>
<sequence>MSARSTFEFILIDDFSMLSVVTAIEPLRVANRILGEDRYLWRVLYETGDAPMASNGLSLNDCRKGHNATDPDYTFVCAGMHTKVRDPGRLSATLNRRFNAGGVVGAVSLAPTLLARAGLLDGRRSVIHWEGLAAFTEEFPEIEISNGLFEIDGKIMTSCGGLATLDLFLEILKQDQESWLVQAIANQLHIGHARNSNDVQNAGIFRLPVTAPKLMHKAIALIDQTLSSPLTPEQMATEIGTSRRTMDRKFLEFTGHSFSEFYLSRRLEEARGLLRHSNISMLDVALATGFRSGSYFSTQFKATYGQSPRDYRKARS</sequence>
<dbReference type="PROSITE" id="PS01124">
    <property type="entry name" value="HTH_ARAC_FAMILY_2"/>
    <property type="match status" value="1"/>
</dbReference>
<dbReference type="PANTHER" id="PTHR43280">
    <property type="entry name" value="ARAC-FAMILY TRANSCRIPTIONAL REGULATOR"/>
    <property type="match status" value="1"/>
</dbReference>
<dbReference type="InterPro" id="IPR018062">
    <property type="entry name" value="HTH_AraC-typ_CS"/>
</dbReference>
<dbReference type="InterPro" id="IPR020449">
    <property type="entry name" value="Tscrpt_reg_AraC-type_HTH"/>
</dbReference>
<evidence type="ECO:0000313" key="5">
    <source>
        <dbReference type="EMBL" id="CUK24819.1"/>
    </source>
</evidence>
<evidence type="ECO:0000259" key="4">
    <source>
        <dbReference type="PROSITE" id="PS01124"/>
    </source>
</evidence>
<dbReference type="STRING" id="1715691.TA5113_00186"/>
<keyword evidence="3" id="KW-0804">Transcription</keyword>
<dbReference type="AlphaFoldDB" id="A0A0P1IMF1"/>
<dbReference type="SMART" id="SM00342">
    <property type="entry name" value="HTH_ARAC"/>
    <property type="match status" value="1"/>
</dbReference>
<keyword evidence="2" id="KW-0238">DNA-binding</keyword>
<dbReference type="PROSITE" id="PS00041">
    <property type="entry name" value="HTH_ARAC_FAMILY_1"/>
    <property type="match status" value="1"/>
</dbReference>
<evidence type="ECO:0000256" key="3">
    <source>
        <dbReference type="ARBA" id="ARBA00023163"/>
    </source>
</evidence>
<dbReference type="InterPro" id="IPR018060">
    <property type="entry name" value="HTH_AraC"/>
</dbReference>
<dbReference type="SUPFAM" id="SSF52317">
    <property type="entry name" value="Class I glutamine amidotransferase-like"/>
    <property type="match status" value="1"/>
</dbReference>
<dbReference type="PANTHER" id="PTHR43280:SF2">
    <property type="entry name" value="HTH-TYPE TRANSCRIPTIONAL REGULATOR EXSA"/>
    <property type="match status" value="1"/>
</dbReference>
<keyword evidence="6" id="KW-1185">Reference proteome</keyword>
<dbReference type="InterPro" id="IPR002818">
    <property type="entry name" value="DJ-1/PfpI"/>
</dbReference>
<protein>
    <submittedName>
        <fullName evidence="5">Carnitine catabolism transcriptional activator</fullName>
    </submittedName>
</protein>
<keyword evidence="1" id="KW-0805">Transcription regulation</keyword>
<dbReference type="Pfam" id="PF01965">
    <property type="entry name" value="DJ-1_PfpI"/>
    <property type="match status" value="1"/>
</dbReference>
<dbReference type="RefSeq" id="WP_058316574.1">
    <property type="nucleotide sequence ID" value="NZ_CYTO01000003.1"/>
</dbReference>
<dbReference type="PRINTS" id="PR00032">
    <property type="entry name" value="HTHARAC"/>
</dbReference>
<dbReference type="GO" id="GO:0043565">
    <property type="term" value="F:sequence-specific DNA binding"/>
    <property type="evidence" value="ECO:0007669"/>
    <property type="project" value="InterPro"/>
</dbReference>
<dbReference type="Gene3D" id="3.40.50.880">
    <property type="match status" value="1"/>
</dbReference>
<name>A0A0P1IMF1_9RHOB</name>
<dbReference type="EMBL" id="CYUE01000003">
    <property type="protein sequence ID" value="CUK24819.1"/>
    <property type="molecule type" value="Genomic_DNA"/>
</dbReference>
<dbReference type="GO" id="GO:0003700">
    <property type="term" value="F:DNA-binding transcription factor activity"/>
    <property type="evidence" value="ECO:0007669"/>
    <property type="project" value="InterPro"/>
</dbReference>
<dbReference type="Proteomes" id="UP000051184">
    <property type="component" value="Unassembled WGS sequence"/>
</dbReference>
<proteinExistence type="predicted"/>
<dbReference type="Pfam" id="PF12833">
    <property type="entry name" value="HTH_18"/>
    <property type="match status" value="1"/>
</dbReference>
<gene>
    <name evidence="5" type="primary">cdhR_4</name>
    <name evidence="5" type="ORF">TA5114_00605</name>
</gene>
<dbReference type="InterPro" id="IPR009057">
    <property type="entry name" value="Homeodomain-like_sf"/>
</dbReference>
<dbReference type="SUPFAM" id="SSF46689">
    <property type="entry name" value="Homeodomain-like"/>
    <property type="match status" value="2"/>
</dbReference>
<feature type="domain" description="HTH araC/xylS-type" evidence="4">
    <location>
        <begin position="216"/>
        <end position="314"/>
    </location>
</feature>
<organism evidence="5 6">
    <name type="scientific">Cognatishimia activa</name>
    <dbReference type="NCBI Taxonomy" id="1715691"/>
    <lineage>
        <taxon>Bacteria</taxon>
        <taxon>Pseudomonadati</taxon>
        <taxon>Pseudomonadota</taxon>
        <taxon>Alphaproteobacteria</taxon>
        <taxon>Rhodobacterales</taxon>
        <taxon>Paracoccaceae</taxon>
        <taxon>Cognatishimia</taxon>
    </lineage>
</organism>
<dbReference type="InterPro" id="IPR029062">
    <property type="entry name" value="Class_I_gatase-like"/>
</dbReference>
<reference evidence="6" key="1">
    <citation type="submission" date="2015-09" db="EMBL/GenBank/DDBJ databases">
        <authorList>
            <person name="Rodrigo-Torres Lidia"/>
            <person name="Arahal R.David."/>
        </authorList>
    </citation>
    <scope>NUCLEOTIDE SEQUENCE [LARGE SCALE GENOMIC DNA]</scope>
    <source>
        <strain evidence="6">CECT 5114</strain>
    </source>
</reference>
<dbReference type="Gene3D" id="1.10.10.60">
    <property type="entry name" value="Homeodomain-like"/>
    <property type="match status" value="1"/>
</dbReference>
<evidence type="ECO:0000313" key="6">
    <source>
        <dbReference type="Proteomes" id="UP000051184"/>
    </source>
</evidence>
<dbReference type="OrthoDB" id="9793400at2"/>
<evidence type="ECO:0000256" key="1">
    <source>
        <dbReference type="ARBA" id="ARBA00023015"/>
    </source>
</evidence>